<dbReference type="Proteomes" id="UP000288859">
    <property type="component" value="Unassembled WGS sequence"/>
</dbReference>
<protein>
    <submittedName>
        <fullName evidence="3">Uncharacterized protein</fullName>
    </submittedName>
</protein>
<comment type="caution">
    <text evidence="3">The sequence shown here is derived from an EMBL/GenBank/DDBJ whole genome shotgun (WGS) entry which is preliminary data.</text>
</comment>
<evidence type="ECO:0000313" key="4">
    <source>
        <dbReference type="Proteomes" id="UP000288859"/>
    </source>
</evidence>
<feature type="region of interest" description="Disordered" evidence="2">
    <location>
        <begin position="1"/>
        <end position="39"/>
    </location>
</feature>
<keyword evidence="1" id="KW-0175">Coiled coil</keyword>
<dbReference type="EMBL" id="NAJM01000010">
    <property type="protein sequence ID" value="RVX72943.1"/>
    <property type="molecule type" value="Genomic_DNA"/>
</dbReference>
<dbReference type="VEuPathDB" id="FungiDB:PV10_03990"/>
<feature type="coiled-coil region" evidence="1">
    <location>
        <begin position="465"/>
        <end position="492"/>
    </location>
</feature>
<feature type="compositionally biased region" description="Basic residues" evidence="2">
    <location>
        <begin position="796"/>
        <end position="811"/>
    </location>
</feature>
<dbReference type="OrthoDB" id="4160598at2759"/>
<evidence type="ECO:0000256" key="1">
    <source>
        <dbReference type="SAM" id="Coils"/>
    </source>
</evidence>
<proteinExistence type="predicted"/>
<evidence type="ECO:0000313" key="3">
    <source>
        <dbReference type="EMBL" id="RVX72943.1"/>
    </source>
</evidence>
<organism evidence="3 4">
    <name type="scientific">Exophiala mesophila</name>
    <name type="common">Black yeast-like fungus</name>
    <dbReference type="NCBI Taxonomy" id="212818"/>
    <lineage>
        <taxon>Eukaryota</taxon>
        <taxon>Fungi</taxon>
        <taxon>Dikarya</taxon>
        <taxon>Ascomycota</taxon>
        <taxon>Pezizomycotina</taxon>
        <taxon>Eurotiomycetes</taxon>
        <taxon>Chaetothyriomycetidae</taxon>
        <taxon>Chaetothyriales</taxon>
        <taxon>Herpotrichiellaceae</taxon>
        <taxon>Exophiala</taxon>
    </lineage>
</organism>
<gene>
    <name evidence="3" type="ORF">B0A52_03296</name>
</gene>
<dbReference type="AlphaFoldDB" id="A0A438NB05"/>
<name>A0A438NB05_EXOME</name>
<sequence>MSSADPRLNRRGQTQQAISKSQPSTAHPPQPLTVAPSPDVVLSPNPITDFLVTLINKTVDECFARKRRDFLLEQSKISSAELDRAQKKYGSHFPLTMEQAEEKSREAENARDCAENTYRDHVKIQEAAVQDLRNIIHTSINAIQYANRARQEEDSNTLSHQVQELRQKHETLEMENKRLRDFSNQQETQVKALEMEVKSLQASQRTTPVPTPDPDLLTKIAHIEDTLERLGQNISQWENVKKALNLKMTNLEEWSKTSDAAISQTKESLRSLATKDDLQTQDKKIALFEAFQSITIARLEKVETPEPVAPASDPESRALEIEMVKSELTEKCESLLLRHREQVEGQLSKMIQRQDRQDKSVSFADARSRELAEIVSSLSQTSLDDRRKLSDAQAHISALMNKRQSDTTFKERVTEQEKEIKRLVQQLQKVDTDLNKKLSSWWAEFTKTVPKIESFEAMQARVLSLESSMEQLSAIQRQLAKMEHNLQEFGNSRAASTTVLASHASIPDPRTRQQLIDETIQSASGQASAENPTDQFSSRLDSLKVALANQKEQLDQVDRVASAAVRAGLSNEDRRTLESTKGIDQRMEKLEHVQQSLAIRFDNLTTESLMRRMVGYLQPVLPKFELGLKEMDTIAGQFKSLEQNFVDIKDSHHESNTRYDVVAEQCKAIRSGLEEVQQKVERIENGQLEKDEKLDQLDKAMGEQELAVKKAHDDLAQRFSETRDEVVGNLRGLTKGQEAQRSAVSSLEATVKALSVSAKAPTKNGTARSSQSISSPSQPSSRRSTPLSNSSNNWPRKSKIKPPRKAARRRIVLSSDESESDSDSETHEEEQEIDDDEADDAENYWDDDHIGRMIQRRSPLRVPQKIHPMPDTELRKTLASGSSDKWISTKIPGPKRKRPETAVQEDSRSPARRRRK</sequence>
<reference evidence="3 4" key="1">
    <citation type="submission" date="2017-03" db="EMBL/GenBank/DDBJ databases">
        <title>Genomes of endolithic fungi from Antarctica.</title>
        <authorList>
            <person name="Coleine C."/>
            <person name="Masonjones S."/>
            <person name="Stajich J.E."/>
        </authorList>
    </citation>
    <scope>NUCLEOTIDE SEQUENCE [LARGE SCALE GENOMIC DNA]</scope>
    <source>
        <strain evidence="3 4">CCFEE 6314</strain>
    </source>
</reference>
<feature type="region of interest" description="Disordered" evidence="2">
    <location>
        <begin position="758"/>
        <end position="916"/>
    </location>
</feature>
<feature type="coiled-coil region" evidence="1">
    <location>
        <begin position="148"/>
        <end position="247"/>
    </location>
</feature>
<feature type="compositionally biased region" description="Polar residues" evidence="2">
    <location>
        <begin position="11"/>
        <end position="25"/>
    </location>
</feature>
<accession>A0A438NB05</accession>
<feature type="compositionally biased region" description="Low complexity" evidence="2">
    <location>
        <begin position="768"/>
        <end position="795"/>
    </location>
</feature>
<evidence type="ECO:0000256" key="2">
    <source>
        <dbReference type="SAM" id="MobiDB-lite"/>
    </source>
</evidence>
<feature type="compositionally biased region" description="Acidic residues" evidence="2">
    <location>
        <begin position="816"/>
        <end position="845"/>
    </location>
</feature>